<organism evidence="6 7">
    <name type="scientific">Arthrobacter livingstonensis</name>
    <dbReference type="NCBI Taxonomy" id="670078"/>
    <lineage>
        <taxon>Bacteria</taxon>
        <taxon>Bacillati</taxon>
        <taxon>Actinomycetota</taxon>
        <taxon>Actinomycetes</taxon>
        <taxon>Micrococcales</taxon>
        <taxon>Micrococcaceae</taxon>
        <taxon>Arthrobacter</taxon>
    </lineage>
</organism>
<dbReference type="InterPro" id="IPR027381">
    <property type="entry name" value="LytR/CpsA/Psr_C"/>
</dbReference>
<keyword evidence="3" id="KW-0472">Membrane</keyword>
<dbReference type="PANTHER" id="PTHR33392">
    <property type="entry name" value="POLYISOPRENYL-TEICHOIC ACID--PEPTIDOGLYCAN TEICHOIC ACID TRANSFERASE TAGU"/>
    <property type="match status" value="1"/>
</dbReference>
<dbReference type="OrthoDB" id="9782542at2"/>
<keyword evidence="3" id="KW-0812">Transmembrane</keyword>
<evidence type="ECO:0000259" key="4">
    <source>
        <dbReference type="Pfam" id="PF03816"/>
    </source>
</evidence>
<protein>
    <submittedName>
        <fullName evidence="6">Transcriptional regulator</fullName>
    </submittedName>
</protein>
<comment type="similarity">
    <text evidence="1">Belongs to the LytR/CpsA/Psr (LCP) family.</text>
</comment>
<evidence type="ECO:0000256" key="1">
    <source>
        <dbReference type="ARBA" id="ARBA00006068"/>
    </source>
</evidence>
<evidence type="ECO:0000256" key="2">
    <source>
        <dbReference type="SAM" id="MobiDB-lite"/>
    </source>
</evidence>
<feature type="region of interest" description="Disordered" evidence="2">
    <location>
        <begin position="28"/>
        <end position="50"/>
    </location>
</feature>
<comment type="caution">
    <text evidence="6">The sequence shown here is derived from an EMBL/GenBank/DDBJ whole genome shotgun (WGS) entry which is preliminary data.</text>
</comment>
<feature type="transmembrane region" description="Helical" evidence="3">
    <location>
        <begin position="61"/>
        <end position="86"/>
    </location>
</feature>
<dbReference type="Pfam" id="PF03816">
    <property type="entry name" value="LytR_cpsA_psr"/>
    <property type="match status" value="1"/>
</dbReference>
<feature type="region of interest" description="Disordered" evidence="2">
    <location>
        <begin position="390"/>
        <end position="422"/>
    </location>
</feature>
<feature type="domain" description="LytR/CpsA/Psr regulator C-terminal" evidence="5">
    <location>
        <begin position="435"/>
        <end position="517"/>
    </location>
</feature>
<evidence type="ECO:0000259" key="5">
    <source>
        <dbReference type="Pfam" id="PF13399"/>
    </source>
</evidence>
<keyword evidence="7" id="KW-1185">Reference proteome</keyword>
<dbReference type="InterPro" id="IPR050922">
    <property type="entry name" value="LytR/CpsA/Psr_CW_biosynth"/>
</dbReference>
<dbReference type="Gene3D" id="3.40.630.190">
    <property type="entry name" value="LCP protein"/>
    <property type="match status" value="1"/>
</dbReference>
<sequence length="553" mass="57082">MFPAFPGKLDAVLLSAVKGLSMGRRRAQTAAAKAADTSHREPLPDGSPIGRHFTPKHKAPLWLKITAVALSGVLVLVLGTAGVLVMKLQQNVTTSPLNAGVLPDGKTKAPVEDTGSLQVLILGTDTRAGKNSEYGTAAESAGAGNSDVMLLMNISADNSQVSVTSFPRDLMVPIPDCKSATTGDIVPGQSMGQLNSALGAGPGCTVAAINELTGLTIDHFMLADFTAVKELSNALGGVEVCVDHAMYDVDGSFLKLPAGKSLVKGEQALAFLRTRHAFGDSSDLDRIKAQQYFLGSMVRKVKEEGTLTNLPKLYNLADVVTKNLTIDEGLASIPAMVGIATRLAKIDLANVSFVTVPNEPYVADPNRVQLKEPQAGQFFAALRHDTALTKSTAKPSTTATGSSTASSGASSAAATTGATTTGPTAAAYDKSAQAISVANASAVVGRATEVLQGLAAAGFTNSWSGGDVAAQNQTKVLYGQDMADVARDVAKLFNIPATAVQSDPSVTGVQLVIGTDWTSGTEYGKITVPKDIVSSTADQSGGCLKVNPLYYTG</sequence>
<dbReference type="InterPro" id="IPR004474">
    <property type="entry name" value="LytR_CpsA_psr"/>
</dbReference>
<name>A0A2V5L809_9MICC</name>
<dbReference type="Proteomes" id="UP000247832">
    <property type="component" value="Unassembled WGS sequence"/>
</dbReference>
<evidence type="ECO:0000313" key="6">
    <source>
        <dbReference type="EMBL" id="PYI67388.1"/>
    </source>
</evidence>
<dbReference type="NCBIfam" id="TIGR00350">
    <property type="entry name" value="lytR_cpsA_psr"/>
    <property type="match status" value="1"/>
</dbReference>
<dbReference type="PANTHER" id="PTHR33392:SF6">
    <property type="entry name" value="POLYISOPRENYL-TEICHOIC ACID--PEPTIDOGLYCAN TEICHOIC ACID TRANSFERASE TAGU"/>
    <property type="match status" value="1"/>
</dbReference>
<gene>
    <name evidence="6" type="ORF">CVV68_09765</name>
</gene>
<dbReference type="EMBL" id="QJVD01000009">
    <property type="protein sequence ID" value="PYI67388.1"/>
    <property type="molecule type" value="Genomic_DNA"/>
</dbReference>
<evidence type="ECO:0000256" key="3">
    <source>
        <dbReference type="SAM" id="Phobius"/>
    </source>
</evidence>
<dbReference type="Gene3D" id="3.30.70.2390">
    <property type="match status" value="1"/>
</dbReference>
<reference evidence="6 7" key="1">
    <citation type="submission" date="2018-05" db="EMBL/GenBank/DDBJ databases">
        <title>Genetic diversity of glacier-inhabiting Cryobacterium bacteria in China and description of Cryobacterium mengkeensis sp. nov. and Arthrobacter glacialis sp. nov.</title>
        <authorList>
            <person name="Liu Q."/>
            <person name="Xin Y.-H."/>
        </authorList>
    </citation>
    <scope>NUCLEOTIDE SEQUENCE [LARGE SCALE GENOMIC DNA]</scope>
    <source>
        <strain evidence="6 7">LI2</strain>
    </source>
</reference>
<keyword evidence="3" id="KW-1133">Transmembrane helix</keyword>
<evidence type="ECO:0000313" key="7">
    <source>
        <dbReference type="Proteomes" id="UP000247832"/>
    </source>
</evidence>
<feature type="domain" description="Cell envelope-related transcriptional attenuator" evidence="4">
    <location>
        <begin position="145"/>
        <end position="302"/>
    </location>
</feature>
<dbReference type="Pfam" id="PF13399">
    <property type="entry name" value="LytR_C"/>
    <property type="match status" value="1"/>
</dbReference>
<proteinExistence type="inferred from homology"/>
<dbReference type="AlphaFoldDB" id="A0A2V5L809"/>
<accession>A0A2V5L809</accession>